<proteinExistence type="predicted"/>
<organism evidence="1 2">
    <name type="scientific">Longibaculum muris</name>
    <dbReference type="NCBI Taxonomy" id="1796628"/>
    <lineage>
        <taxon>Bacteria</taxon>
        <taxon>Bacillati</taxon>
        <taxon>Bacillota</taxon>
        <taxon>Erysipelotrichia</taxon>
        <taxon>Erysipelotrichales</taxon>
        <taxon>Coprobacillaceae</taxon>
        <taxon>Longibaculum</taxon>
    </lineage>
</organism>
<evidence type="ECO:0000313" key="2">
    <source>
        <dbReference type="Proteomes" id="UP000295515"/>
    </source>
</evidence>
<dbReference type="RefSeq" id="WP_066443269.1">
    <property type="nucleotide sequence ID" value="NZ_JANKBF010000013.1"/>
</dbReference>
<evidence type="ECO:0000313" key="1">
    <source>
        <dbReference type="EMBL" id="TCV98488.1"/>
    </source>
</evidence>
<dbReference type="Proteomes" id="UP000295515">
    <property type="component" value="Unassembled WGS sequence"/>
</dbReference>
<protein>
    <submittedName>
        <fullName evidence="1">Uncharacterized protein</fullName>
    </submittedName>
</protein>
<comment type="caution">
    <text evidence="1">The sequence shown here is derived from an EMBL/GenBank/DDBJ whole genome shotgun (WGS) entry which is preliminary data.</text>
</comment>
<dbReference type="AlphaFoldDB" id="A0A4R3Z2I9"/>
<gene>
    <name evidence="1" type="ORF">EDD60_11382</name>
</gene>
<reference evidence="1 2" key="1">
    <citation type="submission" date="2019-03" db="EMBL/GenBank/DDBJ databases">
        <title>Genomic Encyclopedia of Type Strains, Phase IV (KMG-IV): sequencing the most valuable type-strain genomes for metagenomic binning, comparative biology and taxonomic classification.</title>
        <authorList>
            <person name="Goeker M."/>
        </authorList>
    </citation>
    <scope>NUCLEOTIDE SEQUENCE [LARGE SCALE GENOMIC DNA]</scope>
    <source>
        <strain evidence="1 2">DSM 29487</strain>
    </source>
</reference>
<keyword evidence="2" id="KW-1185">Reference proteome</keyword>
<name>A0A4R3Z2I9_9FIRM</name>
<dbReference type="GeneID" id="98915724"/>
<sequence length="118" mass="13917">MYRLISHSSKISPFPEDIYRAVKQVSQYVIGTSYIEIGDDYQYVNYAGETMILQLDHHRLVKTPGFEILLTDIDDLQFGIINDLVYVTITRDKNDYRFLLTYAKEKEEIKEENEEVIE</sequence>
<accession>A0A4R3Z2I9</accession>
<dbReference type="EMBL" id="SMCQ01000013">
    <property type="protein sequence ID" value="TCV98488.1"/>
    <property type="molecule type" value="Genomic_DNA"/>
</dbReference>